<gene>
    <name evidence="2" type="ORF">FNV43_RR16256</name>
</gene>
<dbReference type="Gene3D" id="1.20.1280.290">
    <property type="match status" value="1"/>
</dbReference>
<keyword evidence="1" id="KW-0472">Membrane</keyword>
<proteinExistence type="predicted"/>
<dbReference type="AlphaFoldDB" id="A0A8K0E386"/>
<organism evidence="2 3">
    <name type="scientific">Rhamnella rubrinervis</name>
    <dbReference type="NCBI Taxonomy" id="2594499"/>
    <lineage>
        <taxon>Eukaryota</taxon>
        <taxon>Viridiplantae</taxon>
        <taxon>Streptophyta</taxon>
        <taxon>Embryophyta</taxon>
        <taxon>Tracheophyta</taxon>
        <taxon>Spermatophyta</taxon>
        <taxon>Magnoliopsida</taxon>
        <taxon>eudicotyledons</taxon>
        <taxon>Gunneridae</taxon>
        <taxon>Pentapetalae</taxon>
        <taxon>rosids</taxon>
        <taxon>fabids</taxon>
        <taxon>Rosales</taxon>
        <taxon>Rhamnaceae</taxon>
        <taxon>rhamnoid group</taxon>
        <taxon>Rhamneae</taxon>
        <taxon>Rhamnella</taxon>
    </lineage>
</organism>
<keyword evidence="3" id="KW-1185">Reference proteome</keyword>
<reference evidence="2" key="1">
    <citation type="submission" date="2020-03" db="EMBL/GenBank/DDBJ databases">
        <title>A high-quality chromosome-level genome assembly of a woody plant with both climbing and erect habits, Rhamnella rubrinervis.</title>
        <authorList>
            <person name="Lu Z."/>
            <person name="Yang Y."/>
            <person name="Zhu X."/>
            <person name="Sun Y."/>
        </authorList>
    </citation>
    <scope>NUCLEOTIDE SEQUENCE</scope>
    <source>
        <strain evidence="2">BYM</strain>
        <tissue evidence="2">Leaf</tissue>
    </source>
</reference>
<dbReference type="Pfam" id="PF03083">
    <property type="entry name" value="MtN3_slv"/>
    <property type="match status" value="1"/>
</dbReference>
<feature type="transmembrane region" description="Helical" evidence="1">
    <location>
        <begin position="15"/>
        <end position="38"/>
    </location>
</feature>
<protein>
    <submittedName>
        <fullName evidence="2">Uncharacterized protein</fullName>
    </submittedName>
</protein>
<sequence>MSTSFFVYGVFSYDAFLYVPNGIGTILGIVQLLMYFYYKKSSEEDSREPLIVSYV</sequence>
<dbReference type="OrthoDB" id="409725at2759"/>
<comment type="caution">
    <text evidence="2">The sequence shown here is derived from an EMBL/GenBank/DDBJ whole genome shotgun (WGS) entry which is preliminary data.</text>
</comment>
<dbReference type="InterPro" id="IPR004316">
    <property type="entry name" value="SWEET_rpt"/>
</dbReference>
<dbReference type="GO" id="GO:0016020">
    <property type="term" value="C:membrane"/>
    <property type="evidence" value="ECO:0007669"/>
    <property type="project" value="InterPro"/>
</dbReference>
<evidence type="ECO:0000256" key="1">
    <source>
        <dbReference type="SAM" id="Phobius"/>
    </source>
</evidence>
<evidence type="ECO:0000313" key="2">
    <source>
        <dbReference type="EMBL" id="KAF3442340.1"/>
    </source>
</evidence>
<evidence type="ECO:0000313" key="3">
    <source>
        <dbReference type="Proteomes" id="UP000796880"/>
    </source>
</evidence>
<keyword evidence="1" id="KW-0812">Transmembrane</keyword>
<dbReference type="EMBL" id="VOIH02000007">
    <property type="protein sequence ID" value="KAF3442340.1"/>
    <property type="molecule type" value="Genomic_DNA"/>
</dbReference>
<dbReference type="Proteomes" id="UP000796880">
    <property type="component" value="Unassembled WGS sequence"/>
</dbReference>
<name>A0A8K0E386_9ROSA</name>
<accession>A0A8K0E386</accession>
<keyword evidence="1" id="KW-1133">Transmembrane helix</keyword>